<dbReference type="RefSeq" id="WP_013120337.1">
    <property type="nucleotide sequence ID" value="NC_014152.1"/>
</dbReference>
<dbReference type="KEGG" id="tjr:TherJR_1465"/>
<dbReference type="STRING" id="635013.TherJR_1465"/>
<dbReference type="InterPro" id="IPR001387">
    <property type="entry name" value="Cro/C1-type_HTH"/>
</dbReference>
<dbReference type="AlphaFoldDB" id="D5XF99"/>
<dbReference type="SMART" id="SM00530">
    <property type="entry name" value="HTH_XRE"/>
    <property type="match status" value="1"/>
</dbReference>
<sequence length="120" mass="13789">MELFEYRKLIGENLNTYISLKGYSKSSFAKLTNISRPTLYQILSGDSPNPSTYQKQILRITEALGLPPDYFLTPPVIPNEKWRTTMIQYSDRAPTAERKPQVKELLDDLDELMSLAALYL</sequence>
<keyword evidence="3" id="KW-1185">Reference proteome</keyword>
<proteinExistence type="predicted"/>
<name>D5XF99_THEPJ</name>
<evidence type="ECO:0000313" key="2">
    <source>
        <dbReference type="EMBL" id="ADG82320.1"/>
    </source>
</evidence>
<dbReference type="Gene3D" id="1.10.260.40">
    <property type="entry name" value="lambda repressor-like DNA-binding domains"/>
    <property type="match status" value="1"/>
</dbReference>
<dbReference type="CDD" id="cd00093">
    <property type="entry name" value="HTH_XRE"/>
    <property type="match status" value="1"/>
</dbReference>
<accession>D5XF99</accession>
<gene>
    <name evidence="2" type="ordered locus">TherJR_1465</name>
</gene>
<dbReference type="GO" id="GO:0003677">
    <property type="term" value="F:DNA binding"/>
    <property type="evidence" value="ECO:0007669"/>
    <property type="project" value="InterPro"/>
</dbReference>
<protein>
    <submittedName>
        <fullName evidence="2">Transcriptional regulator, XRE family</fullName>
    </submittedName>
</protein>
<reference evidence="2 3" key="1">
    <citation type="submission" date="2010-05" db="EMBL/GenBank/DDBJ databases">
        <title>Complete sequence of Thermincola sp. JR.</title>
        <authorList>
            <consortium name="US DOE Joint Genome Institute"/>
            <person name="Lucas S."/>
            <person name="Copeland A."/>
            <person name="Lapidus A."/>
            <person name="Cheng J.-F."/>
            <person name="Bruce D."/>
            <person name="Goodwin L."/>
            <person name="Pitluck S."/>
            <person name="Chertkov O."/>
            <person name="Detter J.C."/>
            <person name="Han C."/>
            <person name="Tapia R."/>
            <person name="Land M."/>
            <person name="Hauser L."/>
            <person name="Kyrpides N."/>
            <person name="Mikhailova N."/>
            <person name="Hazen T.C."/>
            <person name="Woyke T."/>
        </authorList>
    </citation>
    <scope>NUCLEOTIDE SEQUENCE [LARGE SCALE GENOMIC DNA]</scope>
    <source>
        <strain evidence="2 3">JR</strain>
    </source>
</reference>
<feature type="domain" description="HTH cro/C1-type" evidence="1">
    <location>
        <begin position="21"/>
        <end position="71"/>
    </location>
</feature>
<evidence type="ECO:0000313" key="3">
    <source>
        <dbReference type="Proteomes" id="UP000002377"/>
    </source>
</evidence>
<organism evidence="2 3">
    <name type="scientific">Thermincola potens (strain JR)</name>
    <dbReference type="NCBI Taxonomy" id="635013"/>
    <lineage>
        <taxon>Bacteria</taxon>
        <taxon>Bacillati</taxon>
        <taxon>Bacillota</taxon>
        <taxon>Clostridia</taxon>
        <taxon>Eubacteriales</taxon>
        <taxon>Thermincolaceae</taxon>
        <taxon>Thermincola</taxon>
    </lineage>
</organism>
<dbReference type="OrthoDB" id="1048983at2"/>
<dbReference type="InterPro" id="IPR010982">
    <property type="entry name" value="Lambda_DNA-bd_dom_sf"/>
</dbReference>
<dbReference type="Proteomes" id="UP000002377">
    <property type="component" value="Chromosome"/>
</dbReference>
<dbReference type="Pfam" id="PF01381">
    <property type="entry name" value="HTH_3"/>
    <property type="match status" value="1"/>
</dbReference>
<dbReference type="EMBL" id="CP002028">
    <property type="protein sequence ID" value="ADG82320.1"/>
    <property type="molecule type" value="Genomic_DNA"/>
</dbReference>
<dbReference type="SUPFAM" id="SSF47413">
    <property type="entry name" value="lambda repressor-like DNA-binding domains"/>
    <property type="match status" value="1"/>
</dbReference>
<evidence type="ECO:0000259" key="1">
    <source>
        <dbReference type="PROSITE" id="PS50943"/>
    </source>
</evidence>
<dbReference type="eggNOG" id="ENOG5033VVP">
    <property type="taxonomic scope" value="Bacteria"/>
</dbReference>
<dbReference type="HOGENOM" id="CLU_163208_0_0_9"/>
<dbReference type="PROSITE" id="PS50943">
    <property type="entry name" value="HTH_CROC1"/>
    <property type="match status" value="1"/>
</dbReference>